<dbReference type="InterPro" id="IPR005152">
    <property type="entry name" value="Lipase_secreted"/>
</dbReference>
<dbReference type="SUPFAM" id="SSF53474">
    <property type="entry name" value="alpha/beta-Hydrolases"/>
    <property type="match status" value="1"/>
</dbReference>
<dbReference type="GO" id="GO:0016042">
    <property type="term" value="P:lipid catabolic process"/>
    <property type="evidence" value="ECO:0007669"/>
    <property type="project" value="InterPro"/>
</dbReference>
<keyword evidence="2" id="KW-1185">Reference proteome</keyword>
<dbReference type="Proteomes" id="UP000035268">
    <property type="component" value="Chromosome"/>
</dbReference>
<dbReference type="InterPro" id="IPR029058">
    <property type="entry name" value="AB_hydrolase_fold"/>
</dbReference>
<accession>A0A0G3EHG1</accession>
<dbReference type="PANTHER" id="PTHR34853:SF1">
    <property type="entry name" value="LIPASE 5"/>
    <property type="match status" value="1"/>
</dbReference>
<dbReference type="AlphaFoldDB" id="A0A0G3EHG1"/>
<name>A0A0G3EHG1_9BACT</name>
<gene>
    <name evidence="1" type="ORF">L21SP4_00333</name>
</gene>
<dbReference type="STRING" id="1307763.L21SP4_00333"/>
<dbReference type="PANTHER" id="PTHR34853">
    <property type="match status" value="1"/>
</dbReference>
<evidence type="ECO:0000313" key="1">
    <source>
        <dbReference type="EMBL" id="AKJ63614.1"/>
    </source>
</evidence>
<reference evidence="2" key="1">
    <citation type="submission" date="2015-02" db="EMBL/GenBank/DDBJ databases">
        <title>Description and complete genome sequence of the first cultured representative of the subdivision 5 of the Verrucomicrobia phylum.</title>
        <authorList>
            <person name="Spring S."/>
            <person name="Bunk B."/>
            <person name="Sproer C."/>
            <person name="Klenk H.-P."/>
        </authorList>
    </citation>
    <scope>NUCLEOTIDE SEQUENCE [LARGE SCALE GENOMIC DNA]</scope>
    <source>
        <strain evidence="2">L21-Fru-AB</strain>
    </source>
</reference>
<sequence length="441" mass="48543">MRVAGPDAARVEGTATCSFGEGMTSRLFKWIGITACLWPALVSVPAMRITLDRGPAGEFRVRVRDGEETGGYAVLTRAGLGDGSWSFAGGADRWPDGGTEWTFEPAERSGFFRVRRSPRGEDIDPRRDSSYSRFAISLSLGPNGIDFIDPDYGVTVYTLSYDTFDHRGLASRASGRLCIPQGSGSFPLLSYQHGTMYKRSEAVACVDMLRAVRTYVEQTSSLSLNGDLYIFGYSQGGHATLALQRELETRHGDEFSLTASAPMAGPHDLSGVMADLMLGPQPSPDPGYSAYLLLGYNGVYRWFDDLSDVLVPPYDVTLPAVLDGEHTAAQVNAEMPDIPREIFRPEFIAEFDADPDHVFREALRANDTYREWVPAVTTRFYHCSGDTTVPKENSWTAYSNFFARGCRCISIEDPGPVTDHEAGALPCIEAALQWFETLRAR</sequence>
<dbReference type="Gene3D" id="1.10.260.160">
    <property type="match status" value="1"/>
</dbReference>
<organism evidence="1 2">
    <name type="scientific">Kiritimatiella glycovorans</name>
    <dbReference type="NCBI Taxonomy" id="1307763"/>
    <lineage>
        <taxon>Bacteria</taxon>
        <taxon>Pseudomonadati</taxon>
        <taxon>Kiritimatiellota</taxon>
        <taxon>Kiritimatiellia</taxon>
        <taxon>Kiritimatiellales</taxon>
        <taxon>Kiritimatiellaceae</taxon>
        <taxon>Kiritimatiella</taxon>
    </lineage>
</organism>
<dbReference type="EMBL" id="CP010904">
    <property type="protein sequence ID" value="AKJ63614.1"/>
    <property type="molecule type" value="Genomic_DNA"/>
</dbReference>
<dbReference type="KEGG" id="vbl:L21SP4_00333"/>
<dbReference type="Gene3D" id="3.40.50.1820">
    <property type="entry name" value="alpha/beta hydrolase"/>
    <property type="match status" value="2"/>
</dbReference>
<proteinExistence type="predicted"/>
<protein>
    <recommendedName>
        <fullName evidence="3">Secretory lipase</fullName>
    </recommendedName>
</protein>
<dbReference type="GO" id="GO:0004806">
    <property type="term" value="F:triacylglycerol lipase activity"/>
    <property type="evidence" value="ECO:0007669"/>
    <property type="project" value="InterPro"/>
</dbReference>
<evidence type="ECO:0000313" key="2">
    <source>
        <dbReference type="Proteomes" id="UP000035268"/>
    </source>
</evidence>
<evidence type="ECO:0008006" key="3">
    <source>
        <dbReference type="Google" id="ProtNLM"/>
    </source>
</evidence>
<reference evidence="1 2" key="2">
    <citation type="journal article" date="2016" name="ISME J.">
        <title>Characterization of the first cultured representative of Verrucomicrobia subdivision 5 indicates the proposal of a novel phylum.</title>
        <authorList>
            <person name="Spring S."/>
            <person name="Bunk B."/>
            <person name="Sproer C."/>
            <person name="Schumann P."/>
            <person name="Rohde M."/>
            <person name="Tindall B.J."/>
            <person name="Klenk H.P."/>
        </authorList>
    </citation>
    <scope>NUCLEOTIDE SEQUENCE [LARGE SCALE GENOMIC DNA]</scope>
    <source>
        <strain evidence="1 2">L21-Fru-AB</strain>
    </source>
</reference>